<evidence type="ECO:0000256" key="5">
    <source>
        <dbReference type="SAM" id="MobiDB-lite"/>
    </source>
</evidence>
<dbReference type="SMART" id="SM00320">
    <property type="entry name" value="WD40"/>
    <property type="match status" value="3"/>
</dbReference>
<feature type="compositionally biased region" description="Polar residues" evidence="5">
    <location>
        <begin position="186"/>
        <end position="196"/>
    </location>
</feature>
<proteinExistence type="inferred from homology"/>
<name>A0A564YH68_HYMDI</name>
<keyword evidence="2" id="KW-0677">Repeat</keyword>
<evidence type="ECO:0000313" key="6">
    <source>
        <dbReference type="EMBL" id="VUZ46560.1"/>
    </source>
</evidence>
<feature type="compositionally biased region" description="Polar residues" evidence="5">
    <location>
        <begin position="262"/>
        <end position="275"/>
    </location>
</feature>
<dbReference type="InterPro" id="IPR001680">
    <property type="entry name" value="WD40_rpt"/>
</dbReference>
<dbReference type="Gene3D" id="2.130.10.10">
    <property type="entry name" value="YVTN repeat-like/Quinoprotein amine dehydrogenase"/>
    <property type="match status" value="1"/>
</dbReference>
<dbReference type="GO" id="GO:0006914">
    <property type="term" value="P:autophagy"/>
    <property type="evidence" value="ECO:0007669"/>
    <property type="project" value="UniProtKB-KW"/>
</dbReference>
<feature type="compositionally biased region" description="Polar residues" evidence="5">
    <location>
        <begin position="109"/>
        <end position="127"/>
    </location>
</feature>
<dbReference type="SUPFAM" id="SSF50978">
    <property type="entry name" value="WD40 repeat-like"/>
    <property type="match status" value="1"/>
</dbReference>
<dbReference type="InterPro" id="IPR036322">
    <property type="entry name" value="WD40_repeat_dom_sf"/>
</dbReference>
<sequence>MMSVSIYDFTQVFGAPSNSRTQNVTSIAAHDGPLAVLAFNLSSTLLATASERGTVVRVFTIPEGEKVMEFRRGIARYVTVCSLNFSADDRFLVCASNTETVHIFKLNKPGSTSPGSPEDASNSTPLDATSQSTEESASSASWTGTVMNWVGGALKTGASYLPNPVAEVFTQDRSFAFARILSSSKTVSQGSASTPQHGDGDHLGEGPGSSFKKTAAIICNGDRYRLLVAGLDGQIYTFNFDPVHGGEATLVNVQTIISPNGNGIVTPTHQPTQRPARSFADVASTKSDSPSTQSSSPQNSDIDPNQQQS</sequence>
<gene>
    <name evidence="6" type="ORF">WMSIL1_LOCUS6492</name>
</gene>
<keyword evidence="1" id="KW-0853">WD repeat</keyword>
<feature type="region of interest" description="Disordered" evidence="5">
    <location>
        <begin position="106"/>
        <end position="140"/>
    </location>
</feature>
<dbReference type="InterPro" id="IPR015943">
    <property type="entry name" value="WD40/YVTN_repeat-like_dom_sf"/>
</dbReference>
<dbReference type="PANTHER" id="PTHR11227">
    <property type="entry name" value="WD-REPEAT PROTEIN INTERACTING WITH PHOSPHOINOSIDES WIPI -RELATED"/>
    <property type="match status" value="1"/>
</dbReference>
<keyword evidence="3" id="KW-0072">Autophagy</keyword>
<feature type="compositionally biased region" description="Low complexity" evidence="5">
    <location>
        <begin position="284"/>
        <end position="301"/>
    </location>
</feature>
<dbReference type="EMBL" id="CABIJS010000222">
    <property type="protein sequence ID" value="VUZ46560.1"/>
    <property type="molecule type" value="Genomic_DNA"/>
</dbReference>
<evidence type="ECO:0000256" key="4">
    <source>
        <dbReference type="ARBA" id="ARBA00025740"/>
    </source>
</evidence>
<evidence type="ECO:0000256" key="3">
    <source>
        <dbReference type="ARBA" id="ARBA00023006"/>
    </source>
</evidence>
<evidence type="ECO:0000256" key="1">
    <source>
        <dbReference type="ARBA" id="ARBA00022574"/>
    </source>
</evidence>
<dbReference type="Proteomes" id="UP000321570">
    <property type="component" value="Unassembled WGS sequence"/>
</dbReference>
<dbReference type="InterPro" id="IPR048720">
    <property type="entry name" value="PROPPIN"/>
</dbReference>
<reference evidence="6 7" key="1">
    <citation type="submission" date="2019-07" db="EMBL/GenBank/DDBJ databases">
        <authorList>
            <person name="Jastrzebski P J."/>
            <person name="Paukszto L."/>
            <person name="Jastrzebski P J."/>
        </authorList>
    </citation>
    <scope>NUCLEOTIDE SEQUENCE [LARGE SCALE GENOMIC DNA]</scope>
    <source>
        <strain evidence="6 7">WMS-il1</strain>
    </source>
</reference>
<comment type="similarity">
    <text evidence="4">Belongs to the WD repeat PROPPIN family.</text>
</comment>
<dbReference type="AlphaFoldDB" id="A0A564YH68"/>
<organism evidence="6 7">
    <name type="scientific">Hymenolepis diminuta</name>
    <name type="common">Rat tapeworm</name>
    <dbReference type="NCBI Taxonomy" id="6216"/>
    <lineage>
        <taxon>Eukaryota</taxon>
        <taxon>Metazoa</taxon>
        <taxon>Spiralia</taxon>
        <taxon>Lophotrochozoa</taxon>
        <taxon>Platyhelminthes</taxon>
        <taxon>Cestoda</taxon>
        <taxon>Eucestoda</taxon>
        <taxon>Cyclophyllidea</taxon>
        <taxon>Hymenolepididae</taxon>
        <taxon>Hymenolepis</taxon>
    </lineage>
</organism>
<evidence type="ECO:0000313" key="7">
    <source>
        <dbReference type="Proteomes" id="UP000321570"/>
    </source>
</evidence>
<dbReference type="GO" id="GO:0005737">
    <property type="term" value="C:cytoplasm"/>
    <property type="evidence" value="ECO:0007669"/>
    <property type="project" value="UniProtKB-ARBA"/>
</dbReference>
<feature type="region of interest" description="Disordered" evidence="5">
    <location>
        <begin position="186"/>
        <end position="207"/>
    </location>
</feature>
<feature type="region of interest" description="Disordered" evidence="5">
    <location>
        <begin position="262"/>
        <end position="309"/>
    </location>
</feature>
<evidence type="ECO:0008006" key="8">
    <source>
        <dbReference type="Google" id="ProtNLM"/>
    </source>
</evidence>
<accession>A0A564YH68</accession>
<keyword evidence="7" id="KW-1185">Reference proteome</keyword>
<dbReference type="Pfam" id="PF21032">
    <property type="entry name" value="PROPPIN"/>
    <property type="match status" value="1"/>
</dbReference>
<feature type="compositionally biased region" description="Low complexity" evidence="5">
    <location>
        <begin position="128"/>
        <end position="140"/>
    </location>
</feature>
<protein>
    <recommendedName>
        <fullName evidence="8">WD repeat domain phosphoinositide-interacting protein 2</fullName>
    </recommendedName>
</protein>
<evidence type="ECO:0000256" key="2">
    <source>
        <dbReference type="ARBA" id="ARBA00022737"/>
    </source>
</evidence>